<evidence type="ECO:0000256" key="3">
    <source>
        <dbReference type="ARBA" id="ARBA00023315"/>
    </source>
</evidence>
<dbReference type="Pfam" id="PF02458">
    <property type="entry name" value="Transferase"/>
    <property type="match status" value="1"/>
</dbReference>
<sequence length="188" mass="22015">MAEGTRYVRITCRKKRRRPADSLTQFHMLARQVKDNLYIDCNNEGINYVEAEVKCNLSEFLKSPAPSKLNKFLPFELNEVNELPTTIQVTFFNCEIREKYSYDDKTIEYPHSSRVEALSTFIWSHFMAFTHPKPNPDKIYSILHAVNLRTKIEPSLPYEDIEGGFCGIIKPMKEAIKKIDWDFVKMLQ</sequence>
<dbReference type="PANTHER" id="PTHR31623">
    <property type="entry name" value="F21J9.9"/>
    <property type="match status" value="1"/>
</dbReference>
<proteinExistence type="inferred from homology"/>
<organism evidence="4 5">
    <name type="scientific">Quercus suber</name>
    <name type="common">Cork oak</name>
    <dbReference type="NCBI Taxonomy" id="58331"/>
    <lineage>
        <taxon>Eukaryota</taxon>
        <taxon>Viridiplantae</taxon>
        <taxon>Streptophyta</taxon>
        <taxon>Embryophyta</taxon>
        <taxon>Tracheophyta</taxon>
        <taxon>Spermatophyta</taxon>
        <taxon>Magnoliopsida</taxon>
        <taxon>eudicotyledons</taxon>
        <taxon>Gunneridae</taxon>
        <taxon>Pentapetalae</taxon>
        <taxon>rosids</taxon>
        <taxon>fabids</taxon>
        <taxon>Fagales</taxon>
        <taxon>Fagaceae</taxon>
        <taxon>Quercus</taxon>
    </lineage>
</organism>
<comment type="caution">
    <text evidence="4">The sequence shown here is derived from an EMBL/GenBank/DDBJ whole genome shotgun (WGS) entry which is preliminary data.</text>
</comment>
<comment type="similarity">
    <text evidence="1">Belongs to the plant acyltransferase family.</text>
</comment>
<evidence type="ECO:0000313" key="4">
    <source>
        <dbReference type="EMBL" id="KAK7829845.1"/>
    </source>
</evidence>
<dbReference type="EMBL" id="PKMF04000471">
    <property type="protein sequence ID" value="KAK7829845.1"/>
    <property type="molecule type" value="Genomic_DNA"/>
</dbReference>
<dbReference type="Proteomes" id="UP000237347">
    <property type="component" value="Unassembled WGS sequence"/>
</dbReference>
<dbReference type="PANTHER" id="PTHR31623:SF17">
    <property type="entry name" value="F21J9.9"/>
    <property type="match status" value="1"/>
</dbReference>
<dbReference type="GO" id="GO:0016746">
    <property type="term" value="F:acyltransferase activity"/>
    <property type="evidence" value="ECO:0007669"/>
    <property type="project" value="UniProtKB-KW"/>
</dbReference>
<reference evidence="4 5" key="1">
    <citation type="journal article" date="2018" name="Sci. Data">
        <title>The draft genome sequence of cork oak.</title>
        <authorList>
            <person name="Ramos A.M."/>
            <person name="Usie A."/>
            <person name="Barbosa P."/>
            <person name="Barros P.M."/>
            <person name="Capote T."/>
            <person name="Chaves I."/>
            <person name="Simoes F."/>
            <person name="Abreu I."/>
            <person name="Carrasquinho I."/>
            <person name="Faro C."/>
            <person name="Guimaraes J.B."/>
            <person name="Mendonca D."/>
            <person name="Nobrega F."/>
            <person name="Rodrigues L."/>
            <person name="Saibo N.J.M."/>
            <person name="Varela M.C."/>
            <person name="Egas C."/>
            <person name="Matos J."/>
            <person name="Miguel C.M."/>
            <person name="Oliveira M.M."/>
            <person name="Ricardo C.P."/>
            <person name="Goncalves S."/>
        </authorList>
    </citation>
    <scope>NUCLEOTIDE SEQUENCE [LARGE SCALE GENOMIC DNA]</scope>
    <source>
        <strain evidence="5">cv. HL8</strain>
    </source>
</reference>
<accession>A0AAW0JSY8</accession>
<evidence type="ECO:0000313" key="5">
    <source>
        <dbReference type="Proteomes" id="UP000237347"/>
    </source>
</evidence>
<dbReference type="AlphaFoldDB" id="A0AAW0JSY8"/>
<evidence type="ECO:0000256" key="1">
    <source>
        <dbReference type="ARBA" id="ARBA00009861"/>
    </source>
</evidence>
<name>A0AAW0JSY8_QUESU</name>
<evidence type="ECO:0000256" key="2">
    <source>
        <dbReference type="ARBA" id="ARBA00022679"/>
    </source>
</evidence>
<keyword evidence="5" id="KW-1185">Reference proteome</keyword>
<gene>
    <name evidence="4" type="primary">ACT_25</name>
    <name evidence="4" type="ORF">CFP56_028621</name>
</gene>
<dbReference type="InterPro" id="IPR023213">
    <property type="entry name" value="CAT-like_dom_sf"/>
</dbReference>
<keyword evidence="3" id="KW-0012">Acyltransferase</keyword>
<keyword evidence="2" id="KW-0808">Transferase</keyword>
<dbReference type="Gene3D" id="3.30.559.10">
    <property type="entry name" value="Chloramphenicol acetyltransferase-like domain"/>
    <property type="match status" value="2"/>
</dbReference>
<protein>
    <submittedName>
        <fullName evidence="4">Vinorine synthase</fullName>
    </submittedName>
</protein>